<dbReference type="InterPro" id="IPR023468">
    <property type="entry name" value="Riboflavin_kinase"/>
</dbReference>
<evidence type="ECO:0000313" key="16">
    <source>
        <dbReference type="EMBL" id="WWX25196.1"/>
    </source>
</evidence>
<dbReference type="Pfam" id="PF06574">
    <property type="entry name" value="FAD_syn"/>
    <property type="match status" value="1"/>
</dbReference>
<dbReference type="Pfam" id="PF01687">
    <property type="entry name" value="Flavokinase"/>
    <property type="match status" value="1"/>
</dbReference>
<dbReference type="PIRSF" id="PIRSF004491">
    <property type="entry name" value="FAD_Synth"/>
    <property type="match status" value="1"/>
</dbReference>
<proteinExistence type="inferred from homology"/>
<dbReference type="EC" id="2.7.1.26" evidence="14"/>
<dbReference type="SUPFAM" id="SSF52374">
    <property type="entry name" value="Nucleotidylyl transferase"/>
    <property type="match status" value="1"/>
</dbReference>
<dbReference type="InterPro" id="IPR015864">
    <property type="entry name" value="FAD_synthase"/>
</dbReference>
<comment type="pathway">
    <text evidence="1 14">Cofactor biosynthesis; FAD biosynthesis; FAD from FMN: step 1/1.</text>
</comment>
<evidence type="ECO:0000256" key="4">
    <source>
        <dbReference type="ARBA" id="ARBA00022643"/>
    </source>
</evidence>
<dbReference type="Gene3D" id="3.40.50.620">
    <property type="entry name" value="HUPs"/>
    <property type="match status" value="1"/>
</dbReference>
<gene>
    <name evidence="16" type="ORF">V8247_08020</name>
</gene>
<evidence type="ECO:0000259" key="15">
    <source>
        <dbReference type="SMART" id="SM00904"/>
    </source>
</evidence>
<dbReference type="InterPro" id="IPR014729">
    <property type="entry name" value="Rossmann-like_a/b/a_fold"/>
</dbReference>
<keyword evidence="3 14" id="KW-0285">Flavoprotein</keyword>
<evidence type="ECO:0000256" key="7">
    <source>
        <dbReference type="ARBA" id="ARBA00022741"/>
    </source>
</evidence>
<keyword evidence="11" id="KW-0511">Multifunctional enzyme</keyword>
<evidence type="ECO:0000256" key="12">
    <source>
        <dbReference type="ARBA" id="ARBA00047880"/>
    </source>
</evidence>
<organism evidence="16 17">
    <name type="scientific">Candidatus Dehalogenimonas loeffleri</name>
    <dbReference type="NCBI Taxonomy" id="3127115"/>
    <lineage>
        <taxon>Bacteria</taxon>
        <taxon>Bacillati</taxon>
        <taxon>Chloroflexota</taxon>
        <taxon>Dehalococcoidia</taxon>
        <taxon>Dehalococcoidales</taxon>
        <taxon>Dehalococcoidaceae</taxon>
        <taxon>Dehalogenimonas</taxon>
    </lineage>
</organism>
<dbReference type="GO" id="GO:0008531">
    <property type="term" value="F:riboflavin kinase activity"/>
    <property type="evidence" value="ECO:0007669"/>
    <property type="project" value="UniProtKB-EC"/>
</dbReference>
<comment type="catalytic activity">
    <reaction evidence="12 14">
        <text>riboflavin + ATP = FMN + ADP + H(+)</text>
        <dbReference type="Rhea" id="RHEA:14357"/>
        <dbReference type="ChEBI" id="CHEBI:15378"/>
        <dbReference type="ChEBI" id="CHEBI:30616"/>
        <dbReference type="ChEBI" id="CHEBI:57986"/>
        <dbReference type="ChEBI" id="CHEBI:58210"/>
        <dbReference type="ChEBI" id="CHEBI:456216"/>
        <dbReference type="EC" id="2.7.1.26"/>
    </reaction>
</comment>
<dbReference type="NCBIfam" id="NF004162">
    <property type="entry name" value="PRK05627.1-5"/>
    <property type="match status" value="1"/>
</dbReference>
<evidence type="ECO:0000256" key="13">
    <source>
        <dbReference type="ARBA" id="ARBA00049494"/>
    </source>
</evidence>
<reference evidence="16 17" key="1">
    <citation type="submission" date="2024-03" db="EMBL/GenBank/DDBJ databases">
        <title>A Dehalogenimonas Isolated from Estuarine Sediments Dihaloeliminates Chlorinated Alkanes.</title>
        <authorList>
            <person name="Yang Y."/>
            <person name="Wang H."/>
        </authorList>
    </citation>
    <scope>NUCLEOTIDE SEQUENCE [LARGE SCALE GENOMIC DNA]</scope>
    <source>
        <strain evidence="16 17">W</strain>
    </source>
</reference>
<comment type="catalytic activity">
    <reaction evidence="13 14">
        <text>FMN + ATP + H(+) = FAD + diphosphate</text>
        <dbReference type="Rhea" id="RHEA:17237"/>
        <dbReference type="ChEBI" id="CHEBI:15378"/>
        <dbReference type="ChEBI" id="CHEBI:30616"/>
        <dbReference type="ChEBI" id="CHEBI:33019"/>
        <dbReference type="ChEBI" id="CHEBI:57692"/>
        <dbReference type="ChEBI" id="CHEBI:58210"/>
        <dbReference type="EC" id="2.7.7.2"/>
    </reaction>
</comment>
<evidence type="ECO:0000256" key="6">
    <source>
        <dbReference type="ARBA" id="ARBA00022695"/>
    </source>
</evidence>
<comment type="pathway">
    <text evidence="2 14">Cofactor biosynthesis; FMN biosynthesis; FMN from riboflavin (ATP route): step 1/1.</text>
</comment>
<dbReference type="SUPFAM" id="SSF82114">
    <property type="entry name" value="Riboflavin kinase-like"/>
    <property type="match status" value="1"/>
</dbReference>
<dbReference type="RefSeq" id="WP_338737336.1">
    <property type="nucleotide sequence ID" value="NZ_CP146612.1"/>
</dbReference>
<dbReference type="PANTHER" id="PTHR22749">
    <property type="entry name" value="RIBOFLAVIN KINASE/FMN ADENYLYLTRANSFERASE"/>
    <property type="match status" value="1"/>
</dbReference>
<evidence type="ECO:0000256" key="11">
    <source>
        <dbReference type="ARBA" id="ARBA00023268"/>
    </source>
</evidence>
<dbReference type="CDD" id="cd02064">
    <property type="entry name" value="FAD_synthetase_N"/>
    <property type="match status" value="1"/>
</dbReference>
<feature type="domain" description="Riboflavin kinase" evidence="15">
    <location>
        <begin position="182"/>
        <end position="306"/>
    </location>
</feature>
<keyword evidence="9 14" id="KW-0274">FAD</keyword>
<evidence type="ECO:0000256" key="9">
    <source>
        <dbReference type="ARBA" id="ARBA00022827"/>
    </source>
</evidence>
<dbReference type="NCBIfam" id="TIGR00083">
    <property type="entry name" value="ribF"/>
    <property type="match status" value="1"/>
</dbReference>
<keyword evidence="7 14" id="KW-0547">Nucleotide-binding</keyword>
<sequence length="310" mass="33904">MTQLQKEFKSAELIQPTVLTVGVFDGVHLGHQALLKETVRQAVVLGLASAAVTFIGHPRLVLGKHRELPHLTSIKQRLNLIKAIGIKHVVCLTFSEELAALSAEQFTDLLVSHLSMRRLVIGPDFTLGRDRSGNAAILKDIGARKGFSLTVVEPEQIDNAKISSTLIRKAMTQSDMERVHQLLGRCFSLEGRVITGEGRGMGLGIPTANLEIAADQALPADGVYATRALIAGQYWPAITNIGTRPTFGGGKRSVETHIFDFNTQVYDDILEIAIIKQIRPEIKFDSVDSLKKQIEGDILRARTILAKAEC</sequence>
<dbReference type="NCBIfam" id="NF004160">
    <property type="entry name" value="PRK05627.1-3"/>
    <property type="match status" value="1"/>
</dbReference>
<keyword evidence="5 14" id="KW-0808">Transferase</keyword>
<evidence type="ECO:0000313" key="17">
    <source>
        <dbReference type="Proteomes" id="UP001375370"/>
    </source>
</evidence>
<keyword evidence="6 14" id="KW-0548">Nucleotidyltransferase</keyword>
<evidence type="ECO:0000256" key="8">
    <source>
        <dbReference type="ARBA" id="ARBA00022777"/>
    </source>
</evidence>
<dbReference type="Gene3D" id="2.40.30.30">
    <property type="entry name" value="Riboflavin kinase-like"/>
    <property type="match status" value="1"/>
</dbReference>
<dbReference type="GO" id="GO:0003919">
    <property type="term" value="F:FMN adenylyltransferase activity"/>
    <property type="evidence" value="ECO:0007669"/>
    <property type="project" value="UniProtKB-EC"/>
</dbReference>
<name>A0ABZ2J2Q9_9CHLR</name>
<accession>A0ABZ2J2Q9</accession>
<keyword evidence="8 14" id="KW-0418">Kinase</keyword>
<dbReference type="InterPro" id="IPR015865">
    <property type="entry name" value="Riboflavin_kinase_bac/euk"/>
</dbReference>
<evidence type="ECO:0000256" key="14">
    <source>
        <dbReference type="PIRNR" id="PIRNR004491"/>
    </source>
</evidence>
<dbReference type="EMBL" id="CP146612">
    <property type="protein sequence ID" value="WWX25196.1"/>
    <property type="molecule type" value="Genomic_DNA"/>
</dbReference>
<evidence type="ECO:0000256" key="5">
    <source>
        <dbReference type="ARBA" id="ARBA00022679"/>
    </source>
</evidence>
<evidence type="ECO:0000256" key="3">
    <source>
        <dbReference type="ARBA" id="ARBA00022630"/>
    </source>
</evidence>
<dbReference type="PANTHER" id="PTHR22749:SF6">
    <property type="entry name" value="RIBOFLAVIN KINASE"/>
    <property type="match status" value="1"/>
</dbReference>
<evidence type="ECO:0000256" key="1">
    <source>
        <dbReference type="ARBA" id="ARBA00004726"/>
    </source>
</evidence>
<keyword evidence="17" id="KW-1185">Reference proteome</keyword>
<evidence type="ECO:0000256" key="2">
    <source>
        <dbReference type="ARBA" id="ARBA00005201"/>
    </source>
</evidence>
<protein>
    <recommendedName>
        <fullName evidence="14">Riboflavin biosynthesis protein</fullName>
    </recommendedName>
    <domain>
        <recommendedName>
            <fullName evidence="14">Riboflavin kinase</fullName>
            <ecNumber evidence="14">2.7.1.26</ecNumber>
        </recommendedName>
        <alternativeName>
            <fullName evidence="14">Flavokinase</fullName>
        </alternativeName>
    </domain>
    <domain>
        <recommendedName>
            <fullName evidence="14">FMN adenylyltransferase</fullName>
            <ecNumber evidence="14">2.7.7.2</ecNumber>
        </recommendedName>
        <alternativeName>
            <fullName evidence="14">FAD pyrophosphorylase</fullName>
        </alternativeName>
        <alternativeName>
            <fullName evidence="14">FAD synthase</fullName>
        </alternativeName>
    </domain>
</protein>
<dbReference type="EC" id="2.7.7.2" evidence="14"/>
<keyword evidence="4 14" id="KW-0288">FMN</keyword>
<keyword evidence="10 14" id="KW-0067">ATP-binding</keyword>
<dbReference type="InterPro" id="IPR023465">
    <property type="entry name" value="Riboflavin_kinase_dom_sf"/>
</dbReference>
<comment type="similarity">
    <text evidence="14">Belongs to the ribF family.</text>
</comment>
<dbReference type="Proteomes" id="UP001375370">
    <property type="component" value="Chromosome"/>
</dbReference>
<dbReference type="SMART" id="SM00904">
    <property type="entry name" value="Flavokinase"/>
    <property type="match status" value="1"/>
</dbReference>
<dbReference type="InterPro" id="IPR002606">
    <property type="entry name" value="Riboflavin_kinase_bac"/>
</dbReference>
<evidence type="ECO:0000256" key="10">
    <source>
        <dbReference type="ARBA" id="ARBA00022840"/>
    </source>
</evidence>